<dbReference type="SUPFAM" id="SSF53850">
    <property type="entry name" value="Periplasmic binding protein-like II"/>
    <property type="match status" value="1"/>
</dbReference>
<dbReference type="InterPro" id="IPR006059">
    <property type="entry name" value="SBP"/>
</dbReference>
<gene>
    <name evidence="1" type="ORF">ABRP34_10865</name>
</gene>
<dbReference type="AlphaFoldDB" id="A0AAU8EXA8"/>
<dbReference type="Pfam" id="PF13416">
    <property type="entry name" value="SBP_bac_8"/>
    <property type="match status" value="1"/>
</dbReference>
<reference evidence="1" key="1">
    <citation type="submission" date="2024-06" db="EMBL/GenBank/DDBJ databases">
        <title>Biodegradation of dimethachlon by Arthrobacter sp. K5: mechanistic insights and ecological implications.</title>
        <authorList>
            <person name="Hu S."/>
            <person name="Lu P."/>
        </authorList>
    </citation>
    <scope>NUCLEOTIDE SEQUENCE</scope>
    <source>
        <strain evidence="1">K5</strain>
    </source>
</reference>
<dbReference type="InterPro" id="IPR050490">
    <property type="entry name" value="Bact_solute-bd_prot1"/>
</dbReference>
<dbReference type="Gene3D" id="3.40.190.10">
    <property type="entry name" value="Periplasmic binding protein-like II"/>
    <property type="match status" value="1"/>
</dbReference>
<name>A0AAU8EXA8_9MICC</name>
<sequence length="449" mass="48348">MKQFDFFAGKQLSGKQVSRRQLLAGTAALGSVFAAAGLTGCGGTASAAAVRDIAFWHLLSGGDGIKMQAMISAANAANPGFKVHPTVLAWGPPYYTKLAMASAGGRPPELAIMHASRVPGYAPGGLIDPWDMSLLAEHGVTAESFAPRIWDKSQHEGQVFSIALDSHPFVMFYNTDVAGKAGVLASNGQLQVVTSPQDFLAMAREMQKVTQAHGLSFGYLGSGSQMWRLFYTLYKQHGADMELTPGQPMKVDRDAAVESLEFMASLFDDTVAAKSGDIGTGIAEFARGGSGMLFSGVWELPTFKKAELPVDAATIPTLYGTPASYADSHSFVLPRQLNVDDGKRRDVYKFVSDMLKGSLSWAEAGHIPAYQPIVQSQAYRELTPQVHYANAADIIAYDPEAWFSGSGSDWQTYFAENVQNVLLGRDKAADGWDAFVRRTNTLLSRPNPV</sequence>
<organism evidence="1">
    <name type="scientific">Arthrobacter sp. K5</name>
    <dbReference type="NCBI Taxonomy" id="2839623"/>
    <lineage>
        <taxon>Bacteria</taxon>
        <taxon>Bacillati</taxon>
        <taxon>Actinomycetota</taxon>
        <taxon>Actinomycetes</taxon>
        <taxon>Micrococcales</taxon>
        <taxon>Micrococcaceae</taxon>
        <taxon>Arthrobacter</taxon>
    </lineage>
</organism>
<dbReference type="InterPro" id="IPR006311">
    <property type="entry name" value="TAT_signal"/>
</dbReference>
<dbReference type="EMBL" id="CP159279">
    <property type="protein sequence ID" value="XCH13446.1"/>
    <property type="molecule type" value="Genomic_DNA"/>
</dbReference>
<protein>
    <submittedName>
        <fullName evidence="1">Extracellular solute-binding protein</fullName>
    </submittedName>
</protein>
<dbReference type="PANTHER" id="PTHR43649">
    <property type="entry name" value="ARABINOSE-BINDING PROTEIN-RELATED"/>
    <property type="match status" value="1"/>
</dbReference>
<dbReference type="PROSITE" id="PS51318">
    <property type="entry name" value="TAT"/>
    <property type="match status" value="1"/>
</dbReference>
<accession>A0AAU8EXA8</accession>
<proteinExistence type="predicted"/>
<evidence type="ECO:0000313" key="1">
    <source>
        <dbReference type="EMBL" id="XCH13446.1"/>
    </source>
</evidence>
<dbReference type="RefSeq" id="WP_353713232.1">
    <property type="nucleotide sequence ID" value="NZ_CP159279.1"/>
</dbReference>
<dbReference type="PANTHER" id="PTHR43649:SF14">
    <property type="entry name" value="BLR3389 PROTEIN"/>
    <property type="match status" value="1"/>
</dbReference>